<dbReference type="EMBL" id="BMKU01000014">
    <property type="protein sequence ID" value="GGH07627.1"/>
    <property type="molecule type" value="Genomic_DNA"/>
</dbReference>
<dbReference type="SUPFAM" id="SSF46894">
    <property type="entry name" value="C-terminal effector domain of the bipartite response regulators"/>
    <property type="match status" value="1"/>
</dbReference>
<dbReference type="SMART" id="SM00421">
    <property type="entry name" value="HTH_LUXR"/>
    <property type="match status" value="1"/>
</dbReference>
<dbReference type="PANTHER" id="PTHR44688">
    <property type="entry name" value="DNA-BINDING TRANSCRIPTIONAL ACTIVATOR DEVR_DOSR"/>
    <property type="match status" value="1"/>
</dbReference>
<dbReference type="Pfam" id="PF00196">
    <property type="entry name" value="GerE"/>
    <property type="match status" value="1"/>
</dbReference>
<comment type="caution">
    <text evidence="5">The sequence shown here is derived from an EMBL/GenBank/DDBJ whole genome shotgun (WGS) entry which is preliminary data.</text>
</comment>
<proteinExistence type="predicted"/>
<feature type="domain" description="HTH luxR-type" evidence="4">
    <location>
        <begin position="846"/>
        <end position="911"/>
    </location>
</feature>
<name>A0ABQ1XZ38_9MICC</name>
<dbReference type="PROSITE" id="PS50043">
    <property type="entry name" value="HTH_LUXR_2"/>
    <property type="match status" value="1"/>
</dbReference>
<dbReference type="SUPFAM" id="SSF52540">
    <property type="entry name" value="P-loop containing nucleoside triphosphate hydrolases"/>
    <property type="match status" value="1"/>
</dbReference>
<gene>
    <name evidence="5" type="primary">malT</name>
    <name evidence="5" type="ORF">GCM10011577_35130</name>
</gene>
<organism evidence="5 6">
    <name type="scientific">Pseudarthrobacter polychromogenes</name>
    <dbReference type="NCBI Taxonomy" id="1676"/>
    <lineage>
        <taxon>Bacteria</taxon>
        <taxon>Bacillati</taxon>
        <taxon>Actinomycetota</taxon>
        <taxon>Actinomycetes</taxon>
        <taxon>Micrococcales</taxon>
        <taxon>Micrococcaceae</taxon>
        <taxon>Pseudarthrobacter</taxon>
    </lineage>
</organism>
<accession>A0ABQ1XZ38</accession>
<sequence length="913" mass="100198">MPTPVLATKLFFPAPRPQITSRPRLLKRLNDELGASRKLSLVCAPAGFGKTTLLSEWIIQRGRQQPGVGIAWLSLDAHDNDPSRFLAYLVAALQGVDADIGVEITGLRHSGQVMAAEPVLTSLINDMARSGKEFILVLDDYHVIEERLVHEALAFLLDHLPPQLHLAIATRSDPPLSLARLRSRGELTELRAADLRFTPEEAADFLNQVMNLGLSVDDIAALATRTEGWIAGLQLAGLSLREHEDASASIRAFTGSHRFVIDYLVEEVLQRQPAEVRNFLLTTALLDHLTGGLCEALTGVGGGQAMLDALERDNLFVIPLDDRRQWYRYHHLFADVLRARARQEPPSRIPELHRLASEWYEQNDLTEDAVHHALAAEDFERAANLIEEVLPQMRRTRQDVMMLAWLTALPDEVIRSRPLLSVFYAWRMLVSGDLDAVEPWLRAAEQGLDSAAAEGKGPGHSAPTSIRGQELRMLPSTIAMYRASLAQARGDVSATAHHAREAFELAGPEDHFARGAAAAFLGLASWAQGDVETAVDTFSEAVLSLHEAGNLTDELSSTILLADMQIARGKLQEARKLYESALGHAAAQGGTAPRATAELHVGYSELCREFGDLESAALHLQTSKELGRHVAPLTEHSYRWFVAMAGVREAEGDVTGAIESLDQAQLLYLRGFFPETRPIPALKARTAIRQGRLSEGWAWARSTGLPVVRELSYLREFEHLTLARLLISQHRVLPEEKTIQAAEDLLKRLLKAAQAAGRKGSTYEILVLQALVLDAQGQHALALAPLERALAEAGPEGYVRLFLDEGAPLAPLLAEAAGKGTAAAHVARLLQSLETTKLQTAARGTTAPELEVLSKRELEVLRLLGSSLSGPEIARQLFVSVNTLRTHTKRIFTKLEVNSRREAVRHGKEQGLI</sequence>
<dbReference type="Gene3D" id="3.40.50.300">
    <property type="entry name" value="P-loop containing nucleotide triphosphate hydrolases"/>
    <property type="match status" value="1"/>
</dbReference>
<dbReference type="Gene3D" id="1.25.40.10">
    <property type="entry name" value="Tetratricopeptide repeat domain"/>
    <property type="match status" value="1"/>
</dbReference>
<dbReference type="RefSeq" id="WP_188813069.1">
    <property type="nucleotide sequence ID" value="NZ_BAAAWV010000001.1"/>
</dbReference>
<dbReference type="InterPro" id="IPR036388">
    <property type="entry name" value="WH-like_DNA-bd_sf"/>
</dbReference>
<dbReference type="InterPro" id="IPR027417">
    <property type="entry name" value="P-loop_NTPase"/>
</dbReference>
<evidence type="ECO:0000313" key="5">
    <source>
        <dbReference type="EMBL" id="GGH07627.1"/>
    </source>
</evidence>
<reference evidence="6" key="1">
    <citation type="journal article" date="2019" name="Int. J. Syst. Evol. Microbiol.">
        <title>The Global Catalogue of Microorganisms (GCM) 10K type strain sequencing project: providing services to taxonomists for standard genome sequencing and annotation.</title>
        <authorList>
            <consortium name="The Broad Institute Genomics Platform"/>
            <consortium name="The Broad Institute Genome Sequencing Center for Infectious Disease"/>
            <person name="Wu L."/>
            <person name="Ma J."/>
        </authorList>
    </citation>
    <scope>NUCLEOTIDE SEQUENCE [LARGE SCALE GENOMIC DNA]</scope>
    <source>
        <strain evidence="6">CGMCC 1.1927</strain>
    </source>
</reference>
<dbReference type="PANTHER" id="PTHR44688:SF16">
    <property type="entry name" value="DNA-BINDING TRANSCRIPTIONAL ACTIVATOR DEVR_DOSR"/>
    <property type="match status" value="1"/>
</dbReference>
<dbReference type="InterPro" id="IPR011990">
    <property type="entry name" value="TPR-like_helical_dom_sf"/>
</dbReference>
<evidence type="ECO:0000259" key="4">
    <source>
        <dbReference type="PROSITE" id="PS50043"/>
    </source>
</evidence>
<keyword evidence="1" id="KW-0805">Transcription regulation</keyword>
<dbReference type="SUPFAM" id="SSF48452">
    <property type="entry name" value="TPR-like"/>
    <property type="match status" value="1"/>
</dbReference>
<protein>
    <submittedName>
        <fullName evidence="5">Helix-turn-helix transcriptional regulator</fullName>
    </submittedName>
</protein>
<dbReference type="CDD" id="cd06170">
    <property type="entry name" value="LuxR_C_like"/>
    <property type="match status" value="1"/>
</dbReference>
<keyword evidence="3" id="KW-0804">Transcription</keyword>
<dbReference type="Gene3D" id="1.10.10.10">
    <property type="entry name" value="Winged helix-like DNA-binding domain superfamily/Winged helix DNA-binding domain"/>
    <property type="match status" value="1"/>
</dbReference>
<evidence type="ECO:0000256" key="2">
    <source>
        <dbReference type="ARBA" id="ARBA00023125"/>
    </source>
</evidence>
<evidence type="ECO:0000256" key="3">
    <source>
        <dbReference type="ARBA" id="ARBA00023163"/>
    </source>
</evidence>
<dbReference type="InterPro" id="IPR041617">
    <property type="entry name" value="TPR_MalT"/>
</dbReference>
<evidence type="ECO:0000256" key="1">
    <source>
        <dbReference type="ARBA" id="ARBA00023015"/>
    </source>
</evidence>
<dbReference type="Pfam" id="PF17874">
    <property type="entry name" value="TPR_MalT"/>
    <property type="match status" value="1"/>
</dbReference>
<evidence type="ECO:0000313" key="6">
    <source>
        <dbReference type="Proteomes" id="UP000596938"/>
    </source>
</evidence>
<dbReference type="Pfam" id="PF25873">
    <property type="entry name" value="WHD_MalT"/>
    <property type="match status" value="1"/>
</dbReference>
<dbReference type="InterPro" id="IPR000792">
    <property type="entry name" value="Tscrpt_reg_LuxR_C"/>
</dbReference>
<keyword evidence="6" id="KW-1185">Reference proteome</keyword>
<dbReference type="InterPro" id="IPR059106">
    <property type="entry name" value="WHD_MalT"/>
</dbReference>
<keyword evidence="2" id="KW-0238">DNA-binding</keyword>
<dbReference type="InterPro" id="IPR016032">
    <property type="entry name" value="Sig_transdc_resp-reg_C-effctor"/>
</dbReference>
<dbReference type="Proteomes" id="UP000596938">
    <property type="component" value="Unassembled WGS sequence"/>
</dbReference>
<dbReference type="PRINTS" id="PR00038">
    <property type="entry name" value="HTHLUXR"/>
</dbReference>